<accession>A0ABU0FPA6</accession>
<organism evidence="1 2">
    <name type="scientific">Labrys monachus</name>
    <dbReference type="NCBI Taxonomy" id="217067"/>
    <lineage>
        <taxon>Bacteria</taxon>
        <taxon>Pseudomonadati</taxon>
        <taxon>Pseudomonadota</taxon>
        <taxon>Alphaproteobacteria</taxon>
        <taxon>Hyphomicrobiales</taxon>
        <taxon>Xanthobacteraceae</taxon>
        <taxon>Labrys</taxon>
    </lineage>
</organism>
<gene>
    <name evidence="1" type="ORF">J3R73_006234</name>
</gene>
<dbReference type="EMBL" id="JAUSVK010000001">
    <property type="protein sequence ID" value="MDQ0396442.1"/>
    <property type="molecule type" value="Genomic_DNA"/>
</dbReference>
<reference evidence="1 2" key="1">
    <citation type="submission" date="2023-07" db="EMBL/GenBank/DDBJ databases">
        <title>Genomic Encyclopedia of Type Strains, Phase IV (KMG-IV): sequencing the most valuable type-strain genomes for metagenomic binning, comparative biology and taxonomic classification.</title>
        <authorList>
            <person name="Goeker M."/>
        </authorList>
    </citation>
    <scope>NUCLEOTIDE SEQUENCE [LARGE SCALE GENOMIC DNA]</scope>
    <source>
        <strain evidence="1 2">DSM 5896</strain>
    </source>
</reference>
<sequence>MTASTNERLAAEGWLEAADPAVLPTGRLKADKVLICRQPRCGGLGGISWGHGSASGSRTFETTLLKVEADPRYSAEWIKTAAIQYMPEALARYQAKYVDVHKVNGTITMMVTGQMAAAQGAIIHFVYRLWFSGLDVQIALGAGPSPNIALQRLAQAERLRSTTR</sequence>
<name>A0ABU0FPA6_9HYPH</name>
<evidence type="ECO:0000313" key="1">
    <source>
        <dbReference type="EMBL" id="MDQ0396442.1"/>
    </source>
</evidence>
<dbReference type="Proteomes" id="UP001237448">
    <property type="component" value="Unassembled WGS sequence"/>
</dbReference>
<comment type="caution">
    <text evidence="1">The sequence shown here is derived from an EMBL/GenBank/DDBJ whole genome shotgun (WGS) entry which is preliminary data.</text>
</comment>
<protein>
    <submittedName>
        <fullName evidence="1">Uncharacterized protein</fullName>
    </submittedName>
</protein>
<evidence type="ECO:0000313" key="2">
    <source>
        <dbReference type="Proteomes" id="UP001237448"/>
    </source>
</evidence>
<dbReference type="RefSeq" id="WP_307436720.1">
    <property type="nucleotide sequence ID" value="NZ_JAUSVK010000001.1"/>
</dbReference>
<proteinExistence type="predicted"/>
<keyword evidence="2" id="KW-1185">Reference proteome</keyword>